<protein>
    <submittedName>
        <fullName evidence="1">Uncharacterized protein</fullName>
    </submittedName>
</protein>
<keyword evidence="2" id="KW-1185">Reference proteome</keyword>
<accession>A0ABQ6IK74</accession>
<proteinExistence type="predicted"/>
<evidence type="ECO:0000313" key="1">
    <source>
        <dbReference type="EMBL" id="GMA37113.1"/>
    </source>
</evidence>
<evidence type="ECO:0000313" key="2">
    <source>
        <dbReference type="Proteomes" id="UP001157125"/>
    </source>
</evidence>
<sequence>MTDLGLLGAQRARAVVQDVAEDIHPVAAEAIDGDPCPRGVHADVAIGVDGEGGLEEHAGVGVGHATLRVLV</sequence>
<dbReference type="EMBL" id="BSUN01000001">
    <property type="protein sequence ID" value="GMA37113.1"/>
    <property type="molecule type" value="Genomic_DNA"/>
</dbReference>
<dbReference type="RefSeq" id="WP_284328954.1">
    <property type="nucleotide sequence ID" value="NZ_BSUN01000001.1"/>
</dbReference>
<reference evidence="2" key="1">
    <citation type="journal article" date="2019" name="Int. J. Syst. Evol. Microbiol.">
        <title>The Global Catalogue of Microorganisms (GCM) 10K type strain sequencing project: providing services to taxonomists for standard genome sequencing and annotation.</title>
        <authorList>
            <consortium name="The Broad Institute Genomics Platform"/>
            <consortium name="The Broad Institute Genome Sequencing Center for Infectious Disease"/>
            <person name="Wu L."/>
            <person name="Ma J."/>
        </authorList>
    </citation>
    <scope>NUCLEOTIDE SEQUENCE [LARGE SCALE GENOMIC DNA]</scope>
    <source>
        <strain evidence="2">NBRC 112299</strain>
    </source>
</reference>
<dbReference type="Proteomes" id="UP001157125">
    <property type="component" value="Unassembled WGS sequence"/>
</dbReference>
<comment type="caution">
    <text evidence="1">The sequence shown here is derived from an EMBL/GenBank/DDBJ whole genome shotgun (WGS) entry which is preliminary data.</text>
</comment>
<name>A0ABQ6IK74_9MICO</name>
<organism evidence="1 2">
    <name type="scientific">Demequina litorisediminis</name>
    <dbReference type="NCBI Taxonomy" id="1849022"/>
    <lineage>
        <taxon>Bacteria</taxon>
        <taxon>Bacillati</taxon>
        <taxon>Actinomycetota</taxon>
        <taxon>Actinomycetes</taxon>
        <taxon>Micrococcales</taxon>
        <taxon>Demequinaceae</taxon>
        <taxon>Demequina</taxon>
    </lineage>
</organism>
<gene>
    <name evidence="1" type="ORF">GCM10025876_33170</name>
</gene>